<gene>
    <name evidence="2" type="ORF">AWW68_08410</name>
</gene>
<dbReference type="RefSeq" id="WP_157717589.1">
    <property type="nucleotide sequence ID" value="NZ_CP139724.1"/>
</dbReference>
<keyword evidence="3" id="KW-1185">Reference proteome</keyword>
<keyword evidence="1" id="KW-0732">Signal</keyword>
<dbReference type="AlphaFoldDB" id="A0A150XAZ3"/>
<proteinExistence type="predicted"/>
<dbReference type="Proteomes" id="UP000075606">
    <property type="component" value="Unassembled WGS sequence"/>
</dbReference>
<protein>
    <recommendedName>
        <fullName evidence="4">Tail specific protease N-terminal domain-containing protein</fullName>
    </recommendedName>
</protein>
<evidence type="ECO:0000313" key="3">
    <source>
        <dbReference type="Proteomes" id="UP000075606"/>
    </source>
</evidence>
<dbReference type="OrthoDB" id="979576at2"/>
<name>A0A150XAZ3_9BACT</name>
<sequence>MINRILIITLLTITSFQASAQLMEKELRESLSTEFKDDDVESILLCMEFFENQLKTFFNLSKNSDEDPIAKFIEYTEENYPDFEIPLDFTAQQELYQKLRTYFFIQTWSYGLLTRGEDQTTYISINLKANSPLIKYLRKRSKKVKVVTKYLDTLEAAGDISPSMAGTMASFIPLEHQQNLELRILITLHYLTLNDRIKRRDRM</sequence>
<evidence type="ECO:0008006" key="4">
    <source>
        <dbReference type="Google" id="ProtNLM"/>
    </source>
</evidence>
<feature type="chain" id="PRO_5007574475" description="Tail specific protease N-terminal domain-containing protein" evidence="1">
    <location>
        <begin position="21"/>
        <end position="203"/>
    </location>
</feature>
<organism evidence="2 3">
    <name type="scientific">Roseivirga spongicola</name>
    <dbReference type="NCBI Taxonomy" id="333140"/>
    <lineage>
        <taxon>Bacteria</taxon>
        <taxon>Pseudomonadati</taxon>
        <taxon>Bacteroidota</taxon>
        <taxon>Cytophagia</taxon>
        <taxon>Cytophagales</taxon>
        <taxon>Roseivirgaceae</taxon>
        <taxon>Roseivirga</taxon>
    </lineage>
</organism>
<reference evidence="2 3" key="1">
    <citation type="submission" date="2016-01" db="EMBL/GenBank/DDBJ databases">
        <title>Genome sequencing of Roseivirga spongicola UST030701-084.</title>
        <authorList>
            <person name="Selvaratnam C."/>
            <person name="Thevarajoo S."/>
            <person name="Goh K.M."/>
            <person name="Ee R."/>
            <person name="Chan K.-G."/>
            <person name="Chong C.S."/>
        </authorList>
    </citation>
    <scope>NUCLEOTIDE SEQUENCE [LARGE SCALE GENOMIC DNA]</scope>
    <source>
        <strain evidence="2 3">UST030701-084</strain>
    </source>
</reference>
<feature type="signal peptide" evidence="1">
    <location>
        <begin position="1"/>
        <end position="20"/>
    </location>
</feature>
<evidence type="ECO:0000313" key="2">
    <source>
        <dbReference type="EMBL" id="KYG75842.1"/>
    </source>
</evidence>
<accession>A0A150XAZ3</accession>
<dbReference type="EMBL" id="LRPC01000012">
    <property type="protein sequence ID" value="KYG75842.1"/>
    <property type="molecule type" value="Genomic_DNA"/>
</dbReference>
<comment type="caution">
    <text evidence="2">The sequence shown here is derived from an EMBL/GenBank/DDBJ whole genome shotgun (WGS) entry which is preliminary data.</text>
</comment>
<evidence type="ECO:0000256" key="1">
    <source>
        <dbReference type="SAM" id="SignalP"/>
    </source>
</evidence>